<proteinExistence type="inferred from homology"/>
<dbReference type="PANTHER" id="PTHR46193:SF21">
    <property type="entry name" value="SLL1138 PROTEIN"/>
    <property type="match status" value="1"/>
</dbReference>
<evidence type="ECO:0000313" key="5">
    <source>
        <dbReference type="EMBL" id="OGF99911.1"/>
    </source>
</evidence>
<dbReference type="SFLD" id="SFLDG01129">
    <property type="entry name" value="C1.5:_HAD__Beta-PGM__Phosphata"/>
    <property type="match status" value="1"/>
</dbReference>
<keyword evidence="4" id="KW-0460">Magnesium</keyword>
<evidence type="ECO:0000256" key="3">
    <source>
        <dbReference type="ARBA" id="ARBA00022723"/>
    </source>
</evidence>
<dbReference type="Gene3D" id="3.40.50.1000">
    <property type="entry name" value="HAD superfamily/HAD-like"/>
    <property type="match status" value="1"/>
</dbReference>
<dbReference type="NCBIfam" id="TIGR01509">
    <property type="entry name" value="HAD-SF-IA-v3"/>
    <property type="match status" value="1"/>
</dbReference>
<dbReference type="EMBL" id="MFJB01000044">
    <property type="protein sequence ID" value="OGF99911.1"/>
    <property type="molecule type" value="Genomic_DNA"/>
</dbReference>
<dbReference type="AlphaFoldDB" id="A0A1F5YJ70"/>
<dbReference type="InterPro" id="IPR023198">
    <property type="entry name" value="PGP-like_dom2"/>
</dbReference>
<organism evidence="5 6">
    <name type="scientific">Candidatus Gottesmanbacteria bacterium RBG_16_38_7b</name>
    <dbReference type="NCBI Taxonomy" id="1798372"/>
    <lineage>
        <taxon>Bacteria</taxon>
        <taxon>Candidatus Gottesmaniibacteriota</taxon>
    </lineage>
</organism>
<comment type="cofactor">
    <cofactor evidence="1">
        <name>Mg(2+)</name>
        <dbReference type="ChEBI" id="CHEBI:18420"/>
    </cofactor>
</comment>
<evidence type="ECO:0008006" key="7">
    <source>
        <dbReference type="Google" id="ProtNLM"/>
    </source>
</evidence>
<dbReference type="GO" id="GO:0046872">
    <property type="term" value="F:metal ion binding"/>
    <property type="evidence" value="ECO:0007669"/>
    <property type="project" value="UniProtKB-KW"/>
</dbReference>
<name>A0A1F5YJ70_9BACT</name>
<protein>
    <recommendedName>
        <fullName evidence="7">FCP1 homology domain-containing protein</fullName>
    </recommendedName>
</protein>
<dbReference type="SUPFAM" id="SSF56784">
    <property type="entry name" value="HAD-like"/>
    <property type="match status" value="1"/>
</dbReference>
<sequence length="217" mass="24878">MIKTCIFDMDGVIIDSESLWEFYEQKFLPQIMGKKIFAGIKDQILGNSIEKIYDEALSFGLNFDKNQFKRIYFQYAKIVYKKSKLTKGIEILLKTLGNKNIKLGLVTVSNKKWIDIVLSKFKLKNPFHYILSLDSEKVRPKPFPDGYQKAMKALKSASFETIIIEDSQKGIQAAKTSGALTICYLEHLPKSYLPQGADIYVKNVKELTDKIEKLAFL</sequence>
<dbReference type="InterPro" id="IPR036412">
    <property type="entry name" value="HAD-like_sf"/>
</dbReference>
<evidence type="ECO:0000313" key="6">
    <source>
        <dbReference type="Proteomes" id="UP000177396"/>
    </source>
</evidence>
<dbReference type="InterPro" id="IPR041492">
    <property type="entry name" value="HAD_2"/>
</dbReference>
<comment type="caution">
    <text evidence="5">The sequence shown here is derived from an EMBL/GenBank/DDBJ whole genome shotgun (WGS) entry which is preliminary data.</text>
</comment>
<gene>
    <name evidence="5" type="ORF">A2153_02060</name>
</gene>
<evidence type="ECO:0000256" key="2">
    <source>
        <dbReference type="ARBA" id="ARBA00006171"/>
    </source>
</evidence>
<dbReference type="Gene3D" id="1.10.150.240">
    <property type="entry name" value="Putative phosphatase, domain 2"/>
    <property type="match status" value="1"/>
</dbReference>
<dbReference type="PANTHER" id="PTHR46193">
    <property type="entry name" value="6-PHOSPHOGLUCONATE PHOSPHATASE"/>
    <property type="match status" value="1"/>
</dbReference>
<dbReference type="InterPro" id="IPR023214">
    <property type="entry name" value="HAD_sf"/>
</dbReference>
<accession>A0A1F5YJ70</accession>
<evidence type="ECO:0000256" key="1">
    <source>
        <dbReference type="ARBA" id="ARBA00001946"/>
    </source>
</evidence>
<dbReference type="SFLD" id="SFLDS00003">
    <property type="entry name" value="Haloacid_Dehalogenase"/>
    <property type="match status" value="1"/>
</dbReference>
<dbReference type="InterPro" id="IPR006439">
    <property type="entry name" value="HAD-SF_hydro_IA"/>
</dbReference>
<dbReference type="InterPro" id="IPR051600">
    <property type="entry name" value="Beta-PGM-like"/>
</dbReference>
<reference evidence="5 6" key="1">
    <citation type="journal article" date="2016" name="Nat. Commun.">
        <title>Thousands of microbial genomes shed light on interconnected biogeochemical processes in an aquifer system.</title>
        <authorList>
            <person name="Anantharaman K."/>
            <person name="Brown C.T."/>
            <person name="Hug L.A."/>
            <person name="Sharon I."/>
            <person name="Castelle C.J."/>
            <person name="Probst A.J."/>
            <person name="Thomas B.C."/>
            <person name="Singh A."/>
            <person name="Wilkins M.J."/>
            <person name="Karaoz U."/>
            <person name="Brodie E.L."/>
            <person name="Williams K.H."/>
            <person name="Hubbard S.S."/>
            <person name="Banfield J.F."/>
        </authorList>
    </citation>
    <scope>NUCLEOTIDE SEQUENCE [LARGE SCALE GENOMIC DNA]</scope>
</reference>
<evidence type="ECO:0000256" key="4">
    <source>
        <dbReference type="ARBA" id="ARBA00022842"/>
    </source>
</evidence>
<dbReference type="CDD" id="cd07505">
    <property type="entry name" value="HAD_BPGM-like"/>
    <property type="match status" value="1"/>
</dbReference>
<dbReference type="Proteomes" id="UP000177396">
    <property type="component" value="Unassembled WGS sequence"/>
</dbReference>
<dbReference type="GO" id="GO:0003824">
    <property type="term" value="F:catalytic activity"/>
    <property type="evidence" value="ECO:0007669"/>
    <property type="project" value="UniProtKB-ARBA"/>
</dbReference>
<comment type="similarity">
    <text evidence="2">Belongs to the HAD-like hydrolase superfamily. CbbY/CbbZ/Gph/YieH family.</text>
</comment>
<dbReference type="Pfam" id="PF13419">
    <property type="entry name" value="HAD_2"/>
    <property type="match status" value="1"/>
</dbReference>
<keyword evidence="3" id="KW-0479">Metal-binding</keyword>